<gene>
    <name evidence="2" type="ORF">AsAng_0056820</name>
</gene>
<name>A0A915YKH9_9BACT</name>
<dbReference type="EMBL" id="AP026867">
    <property type="protein sequence ID" value="BDS14900.1"/>
    <property type="molecule type" value="Genomic_DNA"/>
</dbReference>
<protein>
    <recommendedName>
        <fullName evidence="4">Secreted protein</fullName>
    </recommendedName>
</protein>
<feature type="signal peptide" evidence="1">
    <location>
        <begin position="1"/>
        <end position="27"/>
    </location>
</feature>
<dbReference type="Proteomes" id="UP001060919">
    <property type="component" value="Chromosome"/>
</dbReference>
<reference evidence="2" key="1">
    <citation type="submission" date="2022-09" db="EMBL/GenBank/DDBJ databases">
        <title>Aureispira anguillicida sp. nov., isolated from Leptocephalus of Japanese eel Anguilla japonica.</title>
        <authorList>
            <person name="Yuasa K."/>
            <person name="Mekata T."/>
            <person name="Ikunari K."/>
        </authorList>
    </citation>
    <scope>NUCLEOTIDE SEQUENCE</scope>
    <source>
        <strain evidence="2">EL160426</strain>
    </source>
</reference>
<keyword evidence="1" id="KW-0732">Signal</keyword>
<evidence type="ECO:0000256" key="1">
    <source>
        <dbReference type="SAM" id="SignalP"/>
    </source>
</evidence>
<sequence>MFTLPKITLTSLFVLILTFGINMQANAQTTTWLYDAADNSGRALKILEKSDGSLTAYFWQLNSKQWTKAEILHEGNNYLRVKSVASGKTYELKVSDDAQKVERIDATGKILVHWLRK</sequence>
<evidence type="ECO:0000313" key="3">
    <source>
        <dbReference type="Proteomes" id="UP001060919"/>
    </source>
</evidence>
<evidence type="ECO:0008006" key="4">
    <source>
        <dbReference type="Google" id="ProtNLM"/>
    </source>
</evidence>
<dbReference type="AlphaFoldDB" id="A0A915YKH9"/>
<feature type="chain" id="PRO_5036995585" description="Secreted protein" evidence="1">
    <location>
        <begin position="28"/>
        <end position="117"/>
    </location>
</feature>
<accession>A0A915YKH9</accession>
<evidence type="ECO:0000313" key="2">
    <source>
        <dbReference type="EMBL" id="BDS14900.1"/>
    </source>
</evidence>
<dbReference type="RefSeq" id="WP_264790102.1">
    <property type="nucleotide sequence ID" value="NZ_AP026867.1"/>
</dbReference>
<keyword evidence="3" id="KW-1185">Reference proteome</keyword>
<organism evidence="2 3">
    <name type="scientific">Aureispira anguillae</name>
    <dbReference type="NCBI Taxonomy" id="2864201"/>
    <lineage>
        <taxon>Bacteria</taxon>
        <taxon>Pseudomonadati</taxon>
        <taxon>Bacteroidota</taxon>
        <taxon>Saprospiria</taxon>
        <taxon>Saprospirales</taxon>
        <taxon>Saprospiraceae</taxon>
        <taxon>Aureispira</taxon>
    </lineage>
</organism>
<proteinExistence type="predicted"/>
<dbReference type="KEGG" id="aup:AsAng_0056820"/>